<proteinExistence type="predicted"/>
<accession>A0A0D5XSU0</accession>
<dbReference type="PATRIC" id="fig|587753.10.peg.342"/>
<reference evidence="1 2" key="1">
    <citation type="journal article" date="2015" name="Mol. Plant Microbe Interact.">
        <title>Comparative Genomic Analysis of Pseudomonas chlororaphis PCL1606 Reveals New Insight into Antifungal Compounds Involved in Biocontrol.</title>
        <authorList>
            <person name="Calderon C.E."/>
            <person name="Ramos C."/>
            <person name="de Vicente A."/>
            <person name="Cazorla F.M."/>
        </authorList>
    </citation>
    <scope>NUCLEOTIDE SEQUENCE [LARGE SCALE GENOMIC DNA]</scope>
    <source>
        <strain evidence="1 2">PCL1606</strain>
    </source>
</reference>
<organism evidence="1 2">
    <name type="scientific">Pseudomonas chlororaphis</name>
    <dbReference type="NCBI Taxonomy" id="587753"/>
    <lineage>
        <taxon>Bacteria</taxon>
        <taxon>Pseudomonadati</taxon>
        <taxon>Pseudomonadota</taxon>
        <taxon>Gammaproteobacteria</taxon>
        <taxon>Pseudomonadales</taxon>
        <taxon>Pseudomonadaceae</taxon>
        <taxon>Pseudomonas</taxon>
    </lineage>
</organism>
<name>A0A0D5XSU0_9PSED</name>
<dbReference type="Proteomes" id="UP000032748">
    <property type="component" value="Chromosome"/>
</dbReference>
<gene>
    <name evidence="1" type="ORF">PCL1606_03420</name>
</gene>
<dbReference type="EMBL" id="CP011110">
    <property type="protein sequence ID" value="AKA21797.1"/>
    <property type="molecule type" value="Genomic_DNA"/>
</dbReference>
<protein>
    <submittedName>
        <fullName evidence="1">Uncharacterized protein</fullName>
    </submittedName>
</protein>
<evidence type="ECO:0000313" key="2">
    <source>
        <dbReference type="Proteomes" id="UP000032748"/>
    </source>
</evidence>
<dbReference type="KEGG" id="pcz:PCL1606_03420"/>
<sequence length="40" mass="4841">MKTPLISVVYSAFFRDRRLGRPERLRYHPTPQRIPARTTR</sequence>
<evidence type="ECO:0000313" key="1">
    <source>
        <dbReference type="EMBL" id="AKA21797.1"/>
    </source>
</evidence>
<dbReference type="AlphaFoldDB" id="A0A0D5XSU0"/>